<dbReference type="PROSITE" id="PS51257">
    <property type="entry name" value="PROKAR_LIPOPROTEIN"/>
    <property type="match status" value="1"/>
</dbReference>
<evidence type="ECO:0000256" key="1">
    <source>
        <dbReference type="SAM" id="MobiDB-lite"/>
    </source>
</evidence>
<comment type="caution">
    <text evidence="2">The sequence shown here is derived from an EMBL/GenBank/DDBJ whole genome shotgun (WGS) entry which is preliminary data.</text>
</comment>
<feature type="compositionally biased region" description="Basic and acidic residues" evidence="1">
    <location>
        <begin position="32"/>
        <end position="49"/>
    </location>
</feature>
<evidence type="ECO:0000313" key="2">
    <source>
        <dbReference type="EMBL" id="GAA4924113.1"/>
    </source>
</evidence>
<protein>
    <submittedName>
        <fullName evidence="2">Uncharacterized protein</fullName>
    </submittedName>
</protein>
<reference evidence="3" key="1">
    <citation type="journal article" date="2019" name="Int. J. Syst. Evol. Microbiol.">
        <title>The Global Catalogue of Microorganisms (GCM) 10K type strain sequencing project: providing services to taxonomists for standard genome sequencing and annotation.</title>
        <authorList>
            <consortium name="The Broad Institute Genomics Platform"/>
            <consortium name="The Broad Institute Genome Sequencing Center for Infectious Disease"/>
            <person name="Wu L."/>
            <person name="Ma J."/>
        </authorList>
    </citation>
    <scope>NUCLEOTIDE SEQUENCE [LARGE SCALE GENOMIC DNA]</scope>
    <source>
        <strain evidence="3">JCM 19129</strain>
    </source>
</reference>
<proteinExistence type="predicted"/>
<name>A0ABP9G0R2_9MICC</name>
<evidence type="ECO:0000313" key="3">
    <source>
        <dbReference type="Proteomes" id="UP001500368"/>
    </source>
</evidence>
<dbReference type="Proteomes" id="UP001500368">
    <property type="component" value="Unassembled WGS sequence"/>
</dbReference>
<keyword evidence="3" id="KW-1185">Reference proteome</keyword>
<feature type="region of interest" description="Disordered" evidence="1">
    <location>
        <begin position="28"/>
        <end position="49"/>
    </location>
</feature>
<dbReference type="RefSeq" id="WP_345478021.1">
    <property type="nucleotide sequence ID" value="NZ_BAABLW010000007.1"/>
</dbReference>
<organism evidence="2 3">
    <name type="scientific">Nesterenkonia rhizosphaerae</name>
    <dbReference type="NCBI Taxonomy" id="1348272"/>
    <lineage>
        <taxon>Bacteria</taxon>
        <taxon>Bacillati</taxon>
        <taxon>Actinomycetota</taxon>
        <taxon>Actinomycetes</taxon>
        <taxon>Micrococcales</taxon>
        <taxon>Micrococcaceae</taxon>
        <taxon>Nesterenkonia</taxon>
    </lineage>
</organism>
<sequence length="213" mass="23548">MKRAYPLIVAAFALTGCFGPALEIPEGPETTFDAHEEFPSSDAEPRDEQHLAAKAQWFYQALGSVDTHDIADDEAFEKMYGPFLQYMSMPQDTDTDTVLTGLGVTSLQAISLQPENIIVPPDHVNIEGDTAQVALVIHPDAYSGISPMEYRAITEQGLRDNEAVLHWIYTPEGQWLLDADEMIAIGTQFSPLIDELNQSSNFLAPEDSDDEED</sequence>
<gene>
    <name evidence="2" type="ORF">GCM10025790_21640</name>
</gene>
<accession>A0ABP9G0R2</accession>
<dbReference type="EMBL" id="BAABLW010000007">
    <property type="protein sequence ID" value="GAA4924113.1"/>
    <property type="molecule type" value="Genomic_DNA"/>
</dbReference>